<evidence type="ECO:0000313" key="3">
    <source>
        <dbReference type="Proteomes" id="UP001257627"/>
    </source>
</evidence>
<accession>A0ABU3UXW3</accession>
<dbReference type="RefSeq" id="WP_316737954.1">
    <property type="nucleotide sequence ID" value="NZ_JARAKF010000001.1"/>
</dbReference>
<evidence type="ECO:0000313" key="2">
    <source>
        <dbReference type="EMBL" id="MDU8998747.1"/>
    </source>
</evidence>
<dbReference type="Proteomes" id="UP001257627">
    <property type="component" value="Unassembled WGS sequence"/>
</dbReference>
<comment type="caution">
    <text evidence="2">The sequence shown here is derived from an EMBL/GenBank/DDBJ whole genome shotgun (WGS) entry which is preliminary data.</text>
</comment>
<organism evidence="2 3">
    <name type="scientific">Streptomyces mirabilis</name>
    <dbReference type="NCBI Taxonomy" id="68239"/>
    <lineage>
        <taxon>Bacteria</taxon>
        <taxon>Bacillati</taxon>
        <taxon>Actinomycetota</taxon>
        <taxon>Actinomycetes</taxon>
        <taxon>Kitasatosporales</taxon>
        <taxon>Streptomycetaceae</taxon>
        <taxon>Streptomyces</taxon>
    </lineage>
</organism>
<evidence type="ECO:0008006" key="4">
    <source>
        <dbReference type="Google" id="ProtNLM"/>
    </source>
</evidence>
<dbReference type="EMBL" id="JARAKF010000001">
    <property type="protein sequence ID" value="MDU8998747.1"/>
    <property type="molecule type" value="Genomic_DNA"/>
</dbReference>
<keyword evidence="3" id="KW-1185">Reference proteome</keyword>
<protein>
    <recommendedName>
        <fullName evidence="4">DUF559 domain-containing protein</fullName>
    </recommendedName>
</protein>
<name>A0ABU3UXW3_9ACTN</name>
<evidence type="ECO:0000256" key="1">
    <source>
        <dbReference type="SAM" id="MobiDB-lite"/>
    </source>
</evidence>
<sequence length="239" mass="27803">MRDDYRAEHIPAYLEPDWYERFFAPIAGIAPKVLRRTAAVRLVQWAIGGPLDEAATYLGIAPDRVRFRPNTDFQRWERAGRNPAEFERVLRELSAELRAPHRPLIDYQRRREALRDWALPPDEWDALVSELPPIPGPIRPAVGDRKRQDASVFIWVQVTQGEHLFAPRAIEAEQPQDVQREWALRRNTTWYNLVRPDTFRHYADLRKLLAEYAQQLARDIDSGTGRSPTVNEQPDAHAQ</sequence>
<proteinExistence type="predicted"/>
<feature type="region of interest" description="Disordered" evidence="1">
    <location>
        <begin position="219"/>
        <end position="239"/>
    </location>
</feature>
<reference evidence="2 3" key="1">
    <citation type="submission" date="2023-02" db="EMBL/GenBank/DDBJ databases">
        <authorList>
            <person name="Maleckis M."/>
        </authorList>
    </citation>
    <scope>NUCLEOTIDE SEQUENCE [LARGE SCALE GENOMIC DNA]</scope>
    <source>
        <strain evidence="2 3">P8-A2</strain>
    </source>
</reference>
<gene>
    <name evidence="2" type="ORF">PU648_41585</name>
</gene>